<dbReference type="InterPro" id="IPR050659">
    <property type="entry name" value="Peptidase_M24B"/>
</dbReference>
<dbReference type="RefSeq" id="WP_193192609.1">
    <property type="nucleotide sequence ID" value="NZ_JACZFR010000030.1"/>
</dbReference>
<dbReference type="InterPro" id="IPR000994">
    <property type="entry name" value="Pept_M24"/>
</dbReference>
<evidence type="ECO:0000256" key="1">
    <source>
        <dbReference type="SAM" id="MobiDB-lite"/>
    </source>
</evidence>
<accession>A0ABW1YSW2</accession>
<dbReference type="SUPFAM" id="SSF53092">
    <property type="entry name" value="Creatinase/prolidase N-terminal domain"/>
    <property type="match status" value="1"/>
</dbReference>
<sequence>MKRIQTLREQFATHRIDGLLVASMSSIRYLSGFASDEGGVALLLIGGNREYLITDYRFGEQAREECSHVQVVVRDRARQTLGDLVRELAVECNIQQLGYEREHFPHGRWLDLAAEMEALVLKPVRGLVELQRRIKDNEELGYMRRAADIGDRALDHLLGMLRPGMTEREAAVELEYALKRAGSESLAFPTIFTSGPRTSRPHGMPSERPLRRGDLITADFGAVISGYRSDMTRSFVLGKANPKQREIYQLVRAAQALGVESVRAGIPYSQPADTVSRFLADSPYADYAGEGLGHALGLDTHEQPYLAPGCDELLQENHVVTVEPGIYVPGWGGVRIEDDVRVTGSSTELLTRFTRELIEI</sequence>
<dbReference type="SUPFAM" id="SSF55920">
    <property type="entry name" value="Creatinase/aminopeptidase"/>
    <property type="match status" value="1"/>
</dbReference>
<feature type="region of interest" description="Disordered" evidence="1">
    <location>
        <begin position="190"/>
        <end position="210"/>
    </location>
</feature>
<feature type="domain" description="Creatinase N-terminal" evidence="3">
    <location>
        <begin position="3"/>
        <end position="134"/>
    </location>
</feature>
<name>A0ABW1YSW2_9GAMM</name>
<dbReference type="InterPro" id="IPR036005">
    <property type="entry name" value="Creatinase/aminopeptidase-like"/>
</dbReference>
<dbReference type="InterPro" id="IPR000587">
    <property type="entry name" value="Creatinase_N"/>
</dbReference>
<dbReference type="PANTHER" id="PTHR46112">
    <property type="entry name" value="AMINOPEPTIDASE"/>
    <property type="match status" value="1"/>
</dbReference>
<dbReference type="Pfam" id="PF00557">
    <property type="entry name" value="Peptidase_M24"/>
    <property type="match status" value="1"/>
</dbReference>
<evidence type="ECO:0000313" key="5">
    <source>
        <dbReference type="Proteomes" id="UP001596425"/>
    </source>
</evidence>
<protein>
    <submittedName>
        <fullName evidence="4">M24 family metallopeptidase</fullName>
    </submittedName>
</protein>
<dbReference type="Gene3D" id="3.90.230.10">
    <property type="entry name" value="Creatinase/methionine aminopeptidase superfamily"/>
    <property type="match status" value="1"/>
</dbReference>
<dbReference type="EMBL" id="JBHSVR010000001">
    <property type="protein sequence ID" value="MFC6635636.1"/>
    <property type="molecule type" value="Genomic_DNA"/>
</dbReference>
<comment type="caution">
    <text evidence="4">The sequence shown here is derived from an EMBL/GenBank/DDBJ whole genome shotgun (WGS) entry which is preliminary data.</text>
</comment>
<dbReference type="Proteomes" id="UP001596425">
    <property type="component" value="Unassembled WGS sequence"/>
</dbReference>
<dbReference type="PANTHER" id="PTHR46112:SF3">
    <property type="entry name" value="AMINOPEPTIDASE YPDF"/>
    <property type="match status" value="1"/>
</dbReference>
<gene>
    <name evidence="4" type="ORF">ACFQBM_20400</name>
</gene>
<evidence type="ECO:0000259" key="3">
    <source>
        <dbReference type="Pfam" id="PF01321"/>
    </source>
</evidence>
<organism evidence="4 5">
    <name type="scientific">Microbulbifer taiwanensis</name>
    <dbReference type="NCBI Taxonomy" id="986746"/>
    <lineage>
        <taxon>Bacteria</taxon>
        <taxon>Pseudomonadati</taxon>
        <taxon>Pseudomonadota</taxon>
        <taxon>Gammaproteobacteria</taxon>
        <taxon>Cellvibrionales</taxon>
        <taxon>Microbulbiferaceae</taxon>
        <taxon>Microbulbifer</taxon>
    </lineage>
</organism>
<proteinExistence type="predicted"/>
<dbReference type="InterPro" id="IPR001714">
    <property type="entry name" value="Pept_M24_MAP"/>
</dbReference>
<dbReference type="InterPro" id="IPR029149">
    <property type="entry name" value="Creatin/AminoP/Spt16_N"/>
</dbReference>
<evidence type="ECO:0000259" key="2">
    <source>
        <dbReference type="Pfam" id="PF00557"/>
    </source>
</evidence>
<keyword evidence="5" id="KW-1185">Reference proteome</keyword>
<dbReference type="Pfam" id="PF01321">
    <property type="entry name" value="Creatinase_N"/>
    <property type="match status" value="1"/>
</dbReference>
<evidence type="ECO:0000313" key="4">
    <source>
        <dbReference type="EMBL" id="MFC6635636.1"/>
    </source>
</evidence>
<dbReference type="PRINTS" id="PR00599">
    <property type="entry name" value="MAPEPTIDASE"/>
</dbReference>
<reference evidence="5" key="1">
    <citation type="journal article" date="2019" name="Int. J. Syst. Evol. Microbiol.">
        <title>The Global Catalogue of Microorganisms (GCM) 10K type strain sequencing project: providing services to taxonomists for standard genome sequencing and annotation.</title>
        <authorList>
            <consortium name="The Broad Institute Genomics Platform"/>
            <consortium name="The Broad Institute Genome Sequencing Center for Infectious Disease"/>
            <person name="Wu L."/>
            <person name="Ma J."/>
        </authorList>
    </citation>
    <scope>NUCLEOTIDE SEQUENCE [LARGE SCALE GENOMIC DNA]</scope>
    <source>
        <strain evidence="5">CGMCC 1.13718</strain>
    </source>
</reference>
<dbReference type="CDD" id="cd01092">
    <property type="entry name" value="APP-like"/>
    <property type="match status" value="1"/>
</dbReference>
<dbReference type="Gene3D" id="3.40.350.10">
    <property type="entry name" value="Creatinase/prolidase N-terminal domain"/>
    <property type="match status" value="1"/>
</dbReference>
<feature type="domain" description="Peptidase M24" evidence="2">
    <location>
        <begin position="142"/>
        <end position="343"/>
    </location>
</feature>